<dbReference type="InterPro" id="IPR012337">
    <property type="entry name" value="RNaseH-like_sf"/>
</dbReference>
<dbReference type="InterPro" id="IPR039537">
    <property type="entry name" value="Retrotran_Ty1/copia-like"/>
</dbReference>
<proteinExistence type="predicted"/>
<evidence type="ECO:0000313" key="2">
    <source>
        <dbReference type="EMBL" id="OMO94208.1"/>
    </source>
</evidence>
<sequence>MASTVTIQRNVMQNYIYVTHEIGGILQTNPYEAVKRRDQINELIFVMLEENPDPESRIQQAVKLQASLSKDLFRVTRRLRKRENLHFRMHHGTNSMRNEKKLLKEINAKGDDNDHSSLSVDEISTRIRNLQWGYYPRNMVSEKQVLREIDDLKLARDKAIANAPVKGKFWNSLPPKNIMEKDSRDEDRKKHLRLRAKIEVLKQAITDDAMFSFLDKTCTTEVKIGNGKYLQAIGKGEVTVQTPTGLPKEFWAEVANTVVYVLNRSTTKSVKNITPFEAWFGFKPSLEHLKVFGCICYSFIPSVKERTLTRKSEACIFIGYSQNSKGYRVYIPSSSTKKIMVSRDVKFDEEAAWKWSEDQVNSSTSKEVGFDQRMKLDVDHTPKRSTKLLYDIYTVCNVAILELVDACEAMQDEK</sequence>
<dbReference type="EMBL" id="AWWV01007921">
    <property type="protein sequence ID" value="OMO94208.1"/>
    <property type="molecule type" value="Genomic_DNA"/>
</dbReference>
<dbReference type="Gramene" id="OMO94208">
    <property type="protein sequence ID" value="OMO94208"/>
    <property type="gene ID" value="CCACVL1_06111"/>
</dbReference>
<dbReference type="Proteomes" id="UP000188268">
    <property type="component" value="Unassembled WGS sequence"/>
</dbReference>
<dbReference type="InterPro" id="IPR057670">
    <property type="entry name" value="SH3_retrovirus"/>
</dbReference>
<dbReference type="GO" id="GO:0003676">
    <property type="term" value="F:nucleic acid binding"/>
    <property type="evidence" value="ECO:0007669"/>
    <property type="project" value="InterPro"/>
</dbReference>
<dbReference type="PANTHER" id="PTHR42648">
    <property type="entry name" value="TRANSPOSASE, PUTATIVE-RELATED"/>
    <property type="match status" value="1"/>
</dbReference>
<protein>
    <recommendedName>
        <fullName evidence="1">Retroviral polymerase SH3-like domain-containing protein</fullName>
    </recommendedName>
</protein>
<dbReference type="Gene3D" id="3.30.420.10">
    <property type="entry name" value="Ribonuclease H-like superfamily/Ribonuclease H"/>
    <property type="match status" value="1"/>
</dbReference>
<evidence type="ECO:0000259" key="1">
    <source>
        <dbReference type="Pfam" id="PF25597"/>
    </source>
</evidence>
<dbReference type="AlphaFoldDB" id="A0A1R3JH83"/>
<dbReference type="OrthoDB" id="1096364at2759"/>
<reference evidence="2 3" key="1">
    <citation type="submission" date="2013-09" db="EMBL/GenBank/DDBJ databases">
        <title>Corchorus capsularis genome sequencing.</title>
        <authorList>
            <person name="Alam M."/>
            <person name="Haque M.S."/>
            <person name="Islam M.S."/>
            <person name="Emdad E.M."/>
            <person name="Islam M.M."/>
            <person name="Ahmed B."/>
            <person name="Halim A."/>
            <person name="Hossen Q.M.M."/>
            <person name="Hossain M.Z."/>
            <person name="Ahmed R."/>
            <person name="Khan M.M."/>
            <person name="Islam R."/>
            <person name="Rashid M.M."/>
            <person name="Khan S.A."/>
            <person name="Rahman M.S."/>
            <person name="Alam M."/>
        </authorList>
    </citation>
    <scope>NUCLEOTIDE SEQUENCE [LARGE SCALE GENOMIC DNA]</scope>
    <source>
        <strain evidence="3">cv. CVL-1</strain>
        <tissue evidence="2">Whole seedling</tissue>
    </source>
</reference>
<accession>A0A1R3JH83</accession>
<dbReference type="PANTHER" id="PTHR42648:SF18">
    <property type="entry name" value="RETROTRANSPOSON, UNCLASSIFIED-LIKE PROTEIN"/>
    <property type="match status" value="1"/>
</dbReference>
<organism evidence="2 3">
    <name type="scientific">Corchorus capsularis</name>
    <name type="common">Jute</name>
    <dbReference type="NCBI Taxonomy" id="210143"/>
    <lineage>
        <taxon>Eukaryota</taxon>
        <taxon>Viridiplantae</taxon>
        <taxon>Streptophyta</taxon>
        <taxon>Embryophyta</taxon>
        <taxon>Tracheophyta</taxon>
        <taxon>Spermatophyta</taxon>
        <taxon>Magnoliopsida</taxon>
        <taxon>eudicotyledons</taxon>
        <taxon>Gunneridae</taxon>
        <taxon>Pentapetalae</taxon>
        <taxon>rosids</taxon>
        <taxon>malvids</taxon>
        <taxon>Malvales</taxon>
        <taxon>Malvaceae</taxon>
        <taxon>Grewioideae</taxon>
        <taxon>Apeibeae</taxon>
        <taxon>Corchorus</taxon>
    </lineage>
</organism>
<feature type="domain" description="Retroviral polymerase SH3-like" evidence="1">
    <location>
        <begin position="294"/>
        <end position="359"/>
    </location>
</feature>
<dbReference type="STRING" id="210143.A0A1R3JH83"/>
<evidence type="ECO:0000313" key="3">
    <source>
        <dbReference type="Proteomes" id="UP000188268"/>
    </source>
</evidence>
<comment type="caution">
    <text evidence="2">The sequence shown here is derived from an EMBL/GenBank/DDBJ whole genome shotgun (WGS) entry which is preliminary data.</text>
</comment>
<name>A0A1R3JH83_COCAP</name>
<dbReference type="SUPFAM" id="SSF53098">
    <property type="entry name" value="Ribonuclease H-like"/>
    <property type="match status" value="1"/>
</dbReference>
<dbReference type="InterPro" id="IPR036397">
    <property type="entry name" value="RNaseH_sf"/>
</dbReference>
<keyword evidence="3" id="KW-1185">Reference proteome</keyword>
<gene>
    <name evidence="2" type="ORF">CCACVL1_06111</name>
</gene>
<dbReference type="Pfam" id="PF25597">
    <property type="entry name" value="SH3_retrovirus"/>
    <property type="match status" value="1"/>
</dbReference>